<dbReference type="Proteomes" id="UP000237105">
    <property type="component" value="Unassembled WGS sequence"/>
</dbReference>
<evidence type="ECO:0000256" key="1">
    <source>
        <dbReference type="ARBA" id="ARBA00004479"/>
    </source>
</evidence>
<evidence type="ECO:0000313" key="19">
    <source>
        <dbReference type="EMBL" id="PON52630.1"/>
    </source>
</evidence>
<dbReference type="SUPFAM" id="SSF51110">
    <property type="entry name" value="alpha-D-mannose-specific plant lectins"/>
    <property type="match status" value="1"/>
</dbReference>
<dbReference type="PROSITE" id="PS50011">
    <property type="entry name" value="PROTEIN_KINASE_DOM"/>
    <property type="match status" value="1"/>
</dbReference>
<evidence type="ECO:0000256" key="8">
    <source>
        <dbReference type="ARBA" id="ARBA00022741"/>
    </source>
</evidence>
<evidence type="ECO:0000256" key="2">
    <source>
        <dbReference type="ARBA" id="ARBA00012513"/>
    </source>
</evidence>
<gene>
    <name evidence="19" type="ORF">PanWU01x14_207400</name>
</gene>
<evidence type="ECO:0000259" key="18">
    <source>
        <dbReference type="PROSITE" id="PS50011"/>
    </source>
</evidence>
<accession>A0A2P5BV21</accession>
<evidence type="ECO:0000256" key="6">
    <source>
        <dbReference type="ARBA" id="ARBA00022692"/>
    </source>
</evidence>
<keyword evidence="13" id="KW-1015">Disulfide bond</keyword>
<dbReference type="Gene3D" id="1.10.510.10">
    <property type="entry name" value="Transferase(Phosphotransferase) domain 1"/>
    <property type="match status" value="2"/>
</dbReference>
<comment type="catalytic activity">
    <reaction evidence="17">
        <text>L-seryl-[protein] + ATP = O-phospho-L-seryl-[protein] + ADP + H(+)</text>
        <dbReference type="Rhea" id="RHEA:17989"/>
        <dbReference type="Rhea" id="RHEA-COMP:9863"/>
        <dbReference type="Rhea" id="RHEA-COMP:11604"/>
        <dbReference type="ChEBI" id="CHEBI:15378"/>
        <dbReference type="ChEBI" id="CHEBI:29999"/>
        <dbReference type="ChEBI" id="CHEBI:30616"/>
        <dbReference type="ChEBI" id="CHEBI:83421"/>
        <dbReference type="ChEBI" id="CHEBI:456216"/>
        <dbReference type="EC" id="2.7.11.1"/>
    </reaction>
</comment>
<evidence type="ECO:0000313" key="20">
    <source>
        <dbReference type="Proteomes" id="UP000237105"/>
    </source>
</evidence>
<reference evidence="20" key="1">
    <citation type="submission" date="2016-06" db="EMBL/GenBank/DDBJ databases">
        <title>Parallel loss of symbiosis genes in relatives of nitrogen-fixing non-legume Parasponia.</title>
        <authorList>
            <person name="Van Velzen R."/>
            <person name="Holmer R."/>
            <person name="Bu F."/>
            <person name="Rutten L."/>
            <person name="Van Zeijl A."/>
            <person name="Liu W."/>
            <person name="Santuari L."/>
            <person name="Cao Q."/>
            <person name="Sharma T."/>
            <person name="Shen D."/>
            <person name="Roswanjaya Y."/>
            <person name="Wardhani T."/>
            <person name="Kalhor M.S."/>
            <person name="Jansen J."/>
            <person name="Van den Hoogen J."/>
            <person name="Gungor B."/>
            <person name="Hartog M."/>
            <person name="Hontelez J."/>
            <person name="Verver J."/>
            <person name="Yang W.-C."/>
            <person name="Schijlen E."/>
            <person name="Repin R."/>
            <person name="Schilthuizen M."/>
            <person name="Schranz E."/>
            <person name="Heidstra R."/>
            <person name="Miyata K."/>
            <person name="Fedorova E."/>
            <person name="Kohlen W."/>
            <person name="Bisseling T."/>
            <person name="Smit S."/>
            <person name="Geurts R."/>
        </authorList>
    </citation>
    <scope>NUCLEOTIDE SEQUENCE [LARGE SCALE GENOMIC DNA]</scope>
    <source>
        <strain evidence="20">cv. WU1-14</strain>
    </source>
</reference>
<evidence type="ECO:0000256" key="15">
    <source>
        <dbReference type="ARBA" id="ARBA00023180"/>
    </source>
</evidence>
<evidence type="ECO:0000256" key="7">
    <source>
        <dbReference type="ARBA" id="ARBA00022729"/>
    </source>
</evidence>
<dbReference type="PANTHER" id="PTHR47976">
    <property type="entry name" value="G-TYPE LECTIN S-RECEPTOR-LIKE SERINE/THREONINE-PROTEIN KINASE SD2-5"/>
    <property type="match status" value="1"/>
</dbReference>
<evidence type="ECO:0000256" key="16">
    <source>
        <dbReference type="ARBA" id="ARBA00047899"/>
    </source>
</evidence>
<keyword evidence="12" id="KW-0472">Membrane</keyword>
<dbReference type="PANTHER" id="PTHR47976:SF15">
    <property type="entry name" value="G-TYPE LECTIN S-RECEPTOR-LIKE SERINE_THREONINE-PROTEIN KINASE RLK1"/>
    <property type="match status" value="1"/>
</dbReference>
<dbReference type="InterPro" id="IPR051343">
    <property type="entry name" value="G-type_lectin_kinases/EP1-like"/>
</dbReference>
<keyword evidence="15" id="KW-0325">Glycoprotein</keyword>
<protein>
    <recommendedName>
        <fullName evidence="2">non-specific serine/threonine protein kinase</fullName>
        <ecNumber evidence="2">2.7.11.1</ecNumber>
    </recommendedName>
</protein>
<evidence type="ECO:0000256" key="11">
    <source>
        <dbReference type="ARBA" id="ARBA00022989"/>
    </source>
</evidence>
<keyword evidence="9 19" id="KW-0418">Kinase</keyword>
<comment type="subcellular location">
    <subcellularLocation>
        <location evidence="1">Membrane</location>
        <topology evidence="1">Single-pass type I membrane protein</topology>
    </subcellularLocation>
</comment>
<keyword evidence="6" id="KW-0812">Transmembrane</keyword>
<keyword evidence="11" id="KW-1133">Transmembrane helix</keyword>
<evidence type="ECO:0000256" key="4">
    <source>
        <dbReference type="ARBA" id="ARBA00022536"/>
    </source>
</evidence>
<keyword evidence="5" id="KW-0808">Transferase</keyword>
<dbReference type="InterPro" id="IPR036426">
    <property type="entry name" value="Bulb-type_lectin_dom_sf"/>
</dbReference>
<dbReference type="Gene3D" id="3.30.200.20">
    <property type="entry name" value="Phosphorylase Kinase, domain 1"/>
    <property type="match status" value="1"/>
</dbReference>
<keyword evidence="14" id="KW-0675">Receptor</keyword>
<evidence type="ECO:0000256" key="17">
    <source>
        <dbReference type="ARBA" id="ARBA00048679"/>
    </source>
</evidence>
<dbReference type="FunFam" id="3.30.200.20:FF:000059">
    <property type="entry name" value="S-receptor-like serine/threonine-protein kinase"/>
    <property type="match status" value="1"/>
</dbReference>
<sequence length="393" mass="44448">MNDTSNFVVVSESVQAIWESFKHPKDTLLPTQITEIEGQLSSRLKENDFSTTRFQFRMLSDGNAVLNTINLPSKQAYDAYYISGTCDGANPSNSGYRVVFDPSGYFPVKSNLRHCAYKELDQATNGFREELGRGSCGIVYKGHAEQSGPVAVKILDRMFQDNDKEFQAEVNVIGQTHHNNLVRLVGYCDKKQHRLLVYEFVRNGTLASFLFGALSWYQRIKIAVGIARGLVYLHEECSTQIIHYFGLAKLLMTNQSHTKTNIRGTKGYVASDWFRSAPITVKVDVYSFGVLLLEIICCRRNLLVMDDGAGEKVILTNWAYDCYTDRRIEALVENDKEAKNEKKMVERFVMVVALWCLQEDPSIRPTMKKVMLMLEGILQVSPPPFPSLSSSIS</sequence>
<dbReference type="EC" id="2.7.11.1" evidence="2"/>
<keyword evidence="3" id="KW-0723">Serine/threonine-protein kinase</keyword>
<dbReference type="SUPFAM" id="SSF56112">
    <property type="entry name" value="Protein kinase-like (PK-like)"/>
    <property type="match status" value="1"/>
</dbReference>
<evidence type="ECO:0000256" key="9">
    <source>
        <dbReference type="ARBA" id="ARBA00022777"/>
    </source>
</evidence>
<keyword evidence="8" id="KW-0547">Nucleotide-binding</keyword>
<dbReference type="GO" id="GO:0005524">
    <property type="term" value="F:ATP binding"/>
    <property type="evidence" value="ECO:0007669"/>
    <property type="project" value="UniProtKB-KW"/>
</dbReference>
<evidence type="ECO:0000256" key="14">
    <source>
        <dbReference type="ARBA" id="ARBA00023170"/>
    </source>
</evidence>
<name>A0A2P5BV21_PARAD</name>
<evidence type="ECO:0000256" key="10">
    <source>
        <dbReference type="ARBA" id="ARBA00022840"/>
    </source>
</evidence>
<dbReference type="Pfam" id="PF07714">
    <property type="entry name" value="PK_Tyr_Ser-Thr"/>
    <property type="match status" value="1"/>
</dbReference>
<evidence type="ECO:0000256" key="12">
    <source>
        <dbReference type="ARBA" id="ARBA00023136"/>
    </source>
</evidence>
<feature type="domain" description="Protein kinase" evidence="18">
    <location>
        <begin position="125"/>
        <end position="378"/>
    </location>
</feature>
<keyword evidence="7" id="KW-0732">Signal</keyword>
<comment type="catalytic activity">
    <reaction evidence="16">
        <text>L-threonyl-[protein] + ATP = O-phospho-L-threonyl-[protein] + ADP + H(+)</text>
        <dbReference type="Rhea" id="RHEA:46608"/>
        <dbReference type="Rhea" id="RHEA-COMP:11060"/>
        <dbReference type="Rhea" id="RHEA-COMP:11605"/>
        <dbReference type="ChEBI" id="CHEBI:15378"/>
        <dbReference type="ChEBI" id="CHEBI:30013"/>
        <dbReference type="ChEBI" id="CHEBI:30616"/>
        <dbReference type="ChEBI" id="CHEBI:61977"/>
        <dbReference type="ChEBI" id="CHEBI:456216"/>
        <dbReference type="EC" id="2.7.11.1"/>
    </reaction>
</comment>
<organism evidence="19 20">
    <name type="scientific">Parasponia andersonii</name>
    <name type="common">Sponia andersonii</name>
    <dbReference type="NCBI Taxonomy" id="3476"/>
    <lineage>
        <taxon>Eukaryota</taxon>
        <taxon>Viridiplantae</taxon>
        <taxon>Streptophyta</taxon>
        <taxon>Embryophyta</taxon>
        <taxon>Tracheophyta</taxon>
        <taxon>Spermatophyta</taxon>
        <taxon>Magnoliopsida</taxon>
        <taxon>eudicotyledons</taxon>
        <taxon>Gunneridae</taxon>
        <taxon>Pentapetalae</taxon>
        <taxon>rosids</taxon>
        <taxon>fabids</taxon>
        <taxon>Rosales</taxon>
        <taxon>Cannabaceae</taxon>
        <taxon>Parasponia</taxon>
    </lineage>
</organism>
<keyword evidence="4" id="KW-0245">EGF-like domain</keyword>
<keyword evidence="10" id="KW-0067">ATP-binding</keyword>
<dbReference type="EMBL" id="JXTB01000216">
    <property type="protein sequence ID" value="PON52630.1"/>
    <property type="molecule type" value="Genomic_DNA"/>
</dbReference>
<dbReference type="InterPro" id="IPR011009">
    <property type="entry name" value="Kinase-like_dom_sf"/>
</dbReference>
<dbReference type="GO" id="GO:0004674">
    <property type="term" value="F:protein serine/threonine kinase activity"/>
    <property type="evidence" value="ECO:0007669"/>
    <property type="project" value="UniProtKB-KW"/>
</dbReference>
<keyword evidence="20" id="KW-1185">Reference proteome</keyword>
<dbReference type="InterPro" id="IPR001245">
    <property type="entry name" value="Ser-Thr/Tyr_kinase_cat_dom"/>
</dbReference>
<comment type="caution">
    <text evidence="19">The sequence shown here is derived from an EMBL/GenBank/DDBJ whole genome shotgun (WGS) entry which is preliminary data.</text>
</comment>
<dbReference type="AlphaFoldDB" id="A0A2P5BV21"/>
<proteinExistence type="predicted"/>
<evidence type="ECO:0000256" key="3">
    <source>
        <dbReference type="ARBA" id="ARBA00022527"/>
    </source>
</evidence>
<evidence type="ECO:0000256" key="5">
    <source>
        <dbReference type="ARBA" id="ARBA00022679"/>
    </source>
</evidence>
<evidence type="ECO:0000256" key="13">
    <source>
        <dbReference type="ARBA" id="ARBA00023157"/>
    </source>
</evidence>
<dbReference type="InterPro" id="IPR000719">
    <property type="entry name" value="Prot_kinase_dom"/>
</dbReference>
<dbReference type="OrthoDB" id="1193728at2759"/>
<dbReference type="GO" id="GO:0016020">
    <property type="term" value="C:membrane"/>
    <property type="evidence" value="ECO:0007669"/>
    <property type="project" value="UniProtKB-SubCell"/>
</dbReference>